<dbReference type="PANTHER" id="PTHR33112:SF16">
    <property type="entry name" value="HETEROKARYON INCOMPATIBILITY DOMAIN-CONTAINING PROTEIN"/>
    <property type="match status" value="1"/>
</dbReference>
<dbReference type="OrthoDB" id="5362512at2759"/>
<dbReference type="VEuPathDB" id="FungiDB:sscle_15g105100"/>
<organism evidence="2 3">
    <name type="scientific">Sclerotinia sclerotiorum (strain ATCC 18683 / 1980 / Ss-1)</name>
    <name type="common">White mold</name>
    <name type="synonym">Whetzelinia sclerotiorum</name>
    <dbReference type="NCBI Taxonomy" id="665079"/>
    <lineage>
        <taxon>Eukaryota</taxon>
        <taxon>Fungi</taxon>
        <taxon>Dikarya</taxon>
        <taxon>Ascomycota</taxon>
        <taxon>Pezizomycotina</taxon>
        <taxon>Leotiomycetes</taxon>
        <taxon>Helotiales</taxon>
        <taxon>Sclerotiniaceae</taxon>
        <taxon>Sclerotinia</taxon>
    </lineage>
</organism>
<gene>
    <name evidence="2" type="ORF">sscle_15g105100</name>
</gene>
<dbReference type="Proteomes" id="UP000177798">
    <property type="component" value="Chromosome 15"/>
</dbReference>
<sequence length="744" mass="86017">MSLCAPCQDFITNHLHWEVILSGPLDYSPSQAIEKRSPEVFLCSIGYGCYICARIFRNLSEHLQSQLRGLNGQLSRNKRYGGCFAHEIPELGESRDGFPVVFLGYRMFAAFFSVCFWFGDNFYPCAHFYGRIMNLTGKALSKVLPSWRITSSSTSSEETFTKIDNWLERCDSEHMQCLYHREKRTKGWYPTRLLHVSTFSGHKKRDLKLRIVHGTQLSAGSQYATLSHRWGKENMARLTVDNLSLWTQSIPTKILPQTFLDAVRAARRLGIDYLWIDCLCIIQEGDELADWKQEASTMHSVYSNACFNICASWGPELGGLFATRDPSRVEHASFEMQSKNGWKKKFLLVSSEDGDGTWDELVEHSTLASRGWVFQERLLSPRNIFFCKEIVLYECYEQRWSESMGVDVLHWSPTLNREYSVADIISSPNIKTFLPTGRLTSREELYQAWYDLVEKYSGTELTFAEDRLAAVAGIAQKFIMLLKDKYIENDVYVAGLWLSRLSLDMLWKNLKSMPDPEVHNASPRPTQLTFSWISGYQVKIREPDLEGKELNEEFILPQVTCVKWRTRAHIDPEKYLFDKNITILPSKPCIEVMVRGALKRMILRRGLGMFHVFPVSAIAVPEPEQDWEALKERESEPIVRDTVFVWAGLDFAASKTDISSLNRSKKLFYVPWYDNDDRDGYGLSNTYCLLLELVSHEMGRFRRIGLLRFGPGYRDLYFASQVDEQYYPCWKYDQSTGDHTFFIV</sequence>
<feature type="domain" description="Heterokaryon incompatibility" evidence="1">
    <location>
        <begin position="223"/>
        <end position="376"/>
    </location>
</feature>
<proteinExistence type="predicted"/>
<reference evidence="3" key="1">
    <citation type="journal article" date="2017" name="Genome Biol. Evol.">
        <title>The complete genome sequence of the phytopathogenic fungus Sclerotinia sclerotiorum reveals insights into the genome architecture of broad host range pathogens.</title>
        <authorList>
            <person name="Derbyshire M."/>
            <person name="Denton-Giles M."/>
            <person name="Hegedus D."/>
            <person name="Seifbarghy S."/>
            <person name="Rollins J."/>
            <person name="van Kan J."/>
            <person name="Seidl M.F."/>
            <person name="Faino L."/>
            <person name="Mbengue M."/>
            <person name="Navaud O."/>
            <person name="Raffaele S."/>
            <person name="Hammond-Kosack K."/>
            <person name="Heard S."/>
            <person name="Oliver R."/>
        </authorList>
    </citation>
    <scope>NUCLEOTIDE SEQUENCE [LARGE SCALE GENOMIC DNA]</scope>
    <source>
        <strain evidence="3">ATCC 18683 / 1980 / Ss-1</strain>
    </source>
</reference>
<evidence type="ECO:0000313" key="2">
    <source>
        <dbReference type="EMBL" id="APA15740.1"/>
    </source>
</evidence>
<dbReference type="PANTHER" id="PTHR33112">
    <property type="entry name" value="DOMAIN PROTEIN, PUTATIVE-RELATED"/>
    <property type="match status" value="1"/>
</dbReference>
<name>A0A1D9QLC6_SCLS1</name>
<evidence type="ECO:0000313" key="3">
    <source>
        <dbReference type="Proteomes" id="UP000177798"/>
    </source>
</evidence>
<accession>A0A1D9QLC6</accession>
<dbReference type="AlphaFoldDB" id="A0A1D9QLC6"/>
<protein>
    <recommendedName>
        <fullName evidence="1">Heterokaryon incompatibility domain-containing protein</fullName>
    </recommendedName>
</protein>
<dbReference type="InterPro" id="IPR010730">
    <property type="entry name" value="HET"/>
</dbReference>
<dbReference type="Pfam" id="PF06985">
    <property type="entry name" value="HET"/>
    <property type="match status" value="1"/>
</dbReference>
<dbReference type="EMBL" id="CP017828">
    <property type="protein sequence ID" value="APA15740.1"/>
    <property type="molecule type" value="Genomic_DNA"/>
</dbReference>
<evidence type="ECO:0000259" key="1">
    <source>
        <dbReference type="Pfam" id="PF06985"/>
    </source>
</evidence>